<dbReference type="Gene3D" id="3.30.200.20">
    <property type="entry name" value="Phosphorylase Kinase, domain 1"/>
    <property type="match status" value="1"/>
</dbReference>
<feature type="domain" description="Protein kinase" evidence="4">
    <location>
        <begin position="90"/>
        <end position="269"/>
    </location>
</feature>
<dbReference type="PANTHER" id="PTHR47989">
    <property type="entry name" value="OS01G0750732 PROTEIN"/>
    <property type="match status" value="1"/>
</dbReference>
<dbReference type="EMBL" id="JANAVB010006782">
    <property type="protein sequence ID" value="KAJ6844093.1"/>
    <property type="molecule type" value="Genomic_DNA"/>
</dbReference>
<dbReference type="Gene3D" id="1.10.510.10">
    <property type="entry name" value="Transferase(Phosphotransferase) domain 1"/>
    <property type="match status" value="1"/>
</dbReference>
<organism evidence="5 6">
    <name type="scientific">Iris pallida</name>
    <name type="common">Sweet iris</name>
    <dbReference type="NCBI Taxonomy" id="29817"/>
    <lineage>
        <taxon>Eukaryota</taxon>
        <taxon>Viridiplantae</taxon>
        <taxon>Streptophyta</taxon>
        <taxon>Embryophyta</taxon>
        <taxon>Tracheophyta</taxon>
        <taxon>Spermatophyta</taxon>
        <taxon>Magnoliopsida</taxon>
        <taxon>Liliopsida</taxon>
        <taxon>Asparagales</taxon>
        <taxon>Iridaceae</taxon>
        <taxon>Iridoideae</taxon>
        <taxon>Irideae</taxon>
        <taxon>Iris</taxon>
    </lineage>
</organism>
<evidence type="ECO:0000256" key="1">
    <source>
        <dbReference type="ARBA" id="ARBA00022741"/>
    </source>
</evidence>
<dbReference type="InterPro" id="IPR000719">
    <property type="entry name" value="Prot_kinase_dom"/>
</dbReference>
<dbReference type="Pfam" id="PF07714">
    <property type="entry name" value="PK_Tyr_Ser-Thr"/>
    <property type="match status" value="1"/>
</dbReference>
<protein>
    <submittedName>
        <fullName evidence="5">LRR receptor kinase BAK1-like</fullName>
    </submittedName>
</protein>
<evidence type="ECO:0000256" key="2">
    <source>
        <dbReference type="ARBA" id="ARBA00022840"/>
    </source>
</evidence>
<reference evidence="5" key="1">
    <citation type="journal article" date="2023" name="GigaByte">
        <title>Genome assembly of the bearded iris, Iris pallida Lam.</title>
        <authorList>
            <person name="Bruccoleri R.E."/>
            <person name="Oakeley E.J."/>
            <person name="Faust A.M.E."/>
            <person name="Altorfer M."/>
            <person name="Dessus-Babus S."/>
            <person name="Burckhardt D."/>
            <person name="Oertli M."/>
            <person name="Naumann U."/>
            <person name="Petersen F."/>
            <person name="Wong J."/>
        </authorList>
    </citation>
    <scope>NUCLEOTIDE SEQUENCE</scope>
    <source>
        <strain evidence="5">GSM-AAB239-AS_SAM_17_03QT</strain>
    </source>
</reference>
<dbReference type="PROSITE" id="PS50011">
    <property type="entry name" value="PROTEIN_KINASE_DOM"/>
    <property type="match status" value="1"/>
</dbReference>
<proteinExistence type="predicted"/>
<gene>
    <name evidence="5" type="ORF">M6B38_294335</name>
</gene>
<dbReference type="Proteomes" id="UP001140949">
    <property type="component" value="Unassembled WGS sequence"/>
</dbReference>
<evidence type="ECO:0000313" key="6">
    <source>
        <dbReference type="Proteomes" id="UP001140949"/>
    </source>
</evidence>
<dbReference type="GO" id="GO:0005524">
    <property type="term" value="F:ATP binding"/>
    <property type="evidence" value="ECO:0007669"/>
    <property type="project" value="UniProtKB-KW"/>
</dbReference>
<dbReference type="GO" id="GO:0004672">
    <property type="term" value="F:protein kinase activity"/>
    <property type="evidence" value="ECO:0007669"/>
    <property type="project" value="InterPro"/>
</dbReference>
<reference evidence="5" key="2">
    <citation type="submission" date="2023-04" db="EMBL/GenBank/DDBJ databases">
        <authorList>
            <person name="Bruccoleri R.E."/>
            <person name="Oakeley E.J."/>
            <person name="Faust A.-M."/>
            <person name="Dessus-Babus S."/>
            <person name="Altorfer M."/>
            <person name="Burckhardt D."/>
            <person name="Oertli M."/>
            <person name="Naumann U."/>
            <person name="Petersen F."/>
            <person name="Wong J."/>
        </authorList>
    </citation>
    <scope>NUCLEOTIDE SEQUENCE</scope>
    <source>
        <strain evidence="5">GSM-AAB239-AS_SAM_17_03QT</strain>
        <tissue evidence="5">Leaf</tissue>
    </source>
</reference>
<dbReference type="PANTHER" id="PTHR47989:SF62">
    <property type="entry name" value="OS05G0423500 PROTEIN"/>
    <property type="match status" value="1"/>
</dbReference>
<dbReference type="InterPro" id="IPR011009">
    <property type="entry name" value="Kinase-like_dom_sf"/>
</dbReference>
<keyword evidence="5" id="KW-0808">Transferase</keyword>
<sequence>MWSQRKAMERKPKFDWHPSPRRPRSPSSVSSSSSAFSSRLPSFSSDAGDSFVSAEDCFEEDKPEECRLETHSGVLSRFSLRELQVATDSFSNKNILGRSGFWKVYKGRLADGSLVAVKRLRAQRTPGGELQFQTEIEMSSNAVHRNVLLRGFCMTPTERILARYMANGSVASRLRGRLPTEPPLDWPTRRQIALGSARGLSYLHDHCDPKIIHRVVKAANILLDEVFEAVLGDFGVAKHIDCGDTYQQENIPGNIGHIVSRVPIKRKMF</sequence>
<keyword evidence="1" id="KW-0547">Nucleotide-binding</keyword>
<dbReference type="FunFam" id="3.30.200.20:FF:000015">
    <property type="entry name" value="Somatic embryogenesis receptor kinase 1"/>
    <property type="match status" value="1"/>
</dbReference>
<dbReference type="InterPro" id="IPR001245">
    <property type="entry name" value="Ser-Thr/Tyr_kinase_cat_dom"/>
</dbReference>
<dbReference type="AlphaFoldDB" id="A0AAX6HTR3"/>
<dbReference type="SUPFAM" id="SSF56112">
    <property type="entry name" value="Protein kinase-like (PK-like)"/>
    <property type="match status" value="1"/>
</dbReference>
<comment type="caution">
    <text evidence="5">The sequence shown here is derived from an EMBL/GenBank/DDBJ whole genome shotgun (WGS) entry which is preliminary data.</text>
</comment>
<evidence type="ECO:0000256" key="3">
    <source>
        <dbReference type="SAM" id="MobiDB-lite"/>
    </source>
</evidence>
<feature type="compositionally biased region" description="Basic and acidic residues" evidence="3">
    <location>
        <begin position="1"/>
        <end position="18"/>
    </location>
</feature>
<accession>A0AAX6HTR3</accession>
<feature type="compositionally biased region" description="Low complexity" evidence="3">
    <location>
        <begin position="25"/>
        <end position="45"/>
    </location>
</feature>
<keyword evidence="6" id="KW-1185">Reference proteome</keyword>
<keyword evidence="2" id="KW-0067">ATP-binding</keyword>
<name>A0AAX6HTR3_IRIPA</name>
<keyword evidence="5" id="KW-0675">Receptor</keyword>
<evidence type="ECO:0000259" key="4">
    <source>
        <dbReference type="PROSITE" id="PS50011"/>
    </source>
</evidence>
<evidence type="ECO:0000313" key="5">
    <source>
        <dbReference type="EMBL" id="KAJ6844093.1"/>
    </source>
</evidence>
<keyword evidence="5" id="KW-0418">Kinase</keyword>
<feature type="region of interest" description="Disordered" evidence="3">
    <location>
        <begin position="1"/>
        <end position="48"/>
    </location>
</feature>